<evidence type="ECO:0000313" key="2">
    <source>
        <dbReference type="EMBL" id="XBC51939.1"/>
    </source>
</evidence>
<reference evidence="1" key="1">
    <citation type="submission" date="2023-12" db="EMBL/GenBank/DDBJ databases">
        <title>Dolosigranulum savutii sp. nov. isolated from human upper respiratory samples collected in Botswana.</title>
        <authorList>
            <person name="Kelly M.S."/>
        </authorList>
    </citation>
    <scope>NUCLEOTIDE SEQUENCE</scope>
    <source>
        <strain evidence="2">MSK211</strain>
        <strain evidence="1">MSK312</strain>
    </source>
</reference>
<proteinExistence type="predicted"/>
<dbReference type="EMBL" id="CP142436">
    <property type="protein sequence ID" value="XBC51939.1"/>
    <property type="molecule type" value="Genomic_DNA"/>
</dbReference>
<protein>
    <submittedName>
        <fullName evidence="1">Uncharacterized protein</fullName>
    </submittedName>
</protein>
<organism evidence="1">
    <name type="scientific">Dolosigranulum savutiense</name>
    <dbReference type="NCBI Taxonomy" id="3110288"/>
    <lineage>
        <taxon>Bacteria</taxon>
        <taxon>Bacillati</taxon>
        <taxon>Bacillota</taxon>
        <taxon>Bacilli</taxon>
        <taxon>Lactobacillales</taxon>
        <taxon>Carnobacteriaceae</taxon>
        <taxon>Dolosigranulum</taxon>
    </lineage>
</organism>
<gene>
    <name evidence="2" type="ORF">VUQ07_02320</name>
    <name evidence="1" type="ORF">VUQ09_02645</name>
</gene>
<sequence>MQLPIEISHPTTHTPLKKLGQIGLAPLFMLWHGIKEAIKSPYEFEPFYVHPQMPRQQISHCVKKAIRLKQPIIIQVNELDDVVSEIIGYPYISPDSSHLILKSFKQDTSYVIKGPSIRHIRQLYHDAI</sequence>
<dbReference type="AlphaFoldDB" id="A0AB74TX76"/>
<dbReference type="RefSeq" id="WP_347298301.1">
    <property type="nucleotide sequence ID" value="NZ_CP142434.1"/>
</dbReference>
<evidence type="ECO:0000313" key="1">
    <source>
        <dbReference type="EMBL" id="XBC48304.1"/>
    </source>
</evidence>
<dbReference type="EMBL" id="CP142434">
    <property type="protein sequence ID" value="XBC48304.1"/>
    <property type="molecule type" value="Genomic_DNA"/>
</dbReference>
<name>A0AB74TX76_9LACT</name>
<accession>A0AB74TX76</accession>